<reference evidence="1" key="1">
    <citation type="submission" date="2014-09" db="EMBL/GenBank/DDBJ databases">
        <authorList>
            <person name="Magalhaes I.L.F."/>
            <person name="Oliveira U."/>
            <person name="Santos F.R."/>
            <person name="Vidigal T.H.D.A."/>
            <person name="Brescovit A.D."/>
            <person name="Santos A.J."/>
        </authorList>
    </citation>
    <scope>NUCLEOTIDE SEQUENCE</scope>
    <source>
        <tissue evidence="1">Shoot tissue taken approximately 20 cm above the soil surface</tissue>
    </source>
</reference>
<sequence>MLKESTLENMPSQTRLIKINDEGTKYTDIGTCDPAFIK</sequence>
<name>A0A0A9AFE0_ARUDO</name>
<proteinExistence type="predicted"/>
<evidence type="ECO:0000313" key="1">
    <source>
        <dbReference type="EMBL" id="JAD47625.1"/>
    </source>
</evidence>
<reference evidence="1" key="2">
    <citation type="journal article" date="2015" name="Data Brief">
        <title>Shoot transcriptome of the giant reed, Arundo donax.</title>
        <authorList>
            <person name="Barrero R.A."/>
            <person name="Guerrero F.D."/>
            <person name="Moolhuijzen P."/>
            <person name="Goolsby J.A."/>
            <person name="Tidwell J."/>
            <person name="Bellgard S.E."/>
            <person name="Bellgard M.I."/>
        </authorList>
    </citation>
    <scope>NUCLEOTIDE SEQUENCE</scope>
    <source>
        <tissue evidence="1">Shoot tissue taken approximately 20 cm above the soil surface</tissue>
    </source>
</reference>
<dbReference type="EMBL" id="GBRH01250270">
    <property type="protein sequence ID" value="JAD47625.1"/>
    <property type="molecule type" value="Transcribed_RNA"/>
</dbReference>
<protein>
    <submittedName>
        <fullName evidence="1">Uncharacterized protein</fullName>
    </submittedName>
</protein>
<accession>A0A0A9AFE0</accession>
<organism evidence="1">
    <name type="scientific">Arundo donax</name>
    <name type="common">Giant reed</name>
    <name type="synonym">Donax arundinaceus</name>
    <dbReference type="NCBI Taxonomy" id="35708"/>
    <lineage>
        <taxon>Eukaryota</taxon>
        <taxon>Viridiplantae</taxon>
        <taxon>Streptophyta</taxon>
        <taxon>Embryophyta</taxon>
        <taxon>Tracheophyta</taxon>
        <taxon>Spermatophyta</taxon>
        <taxon>Magnoliopsida</taxon>
        <taxon>Liliopsida</taxon>
        <taxon>Poales</taxon>
        <taxon>Poaceae</taxon>
        <taxon>PACMAD clade</taxon>
        <taxon>Arundinoideae</taxon>
        <taxon>Arundineae</taxon>
        <taxon>Arundo</taxon>
    </lineage>
</organism>
<dbReference type="AlphaFoldDB" id="A0A0A9AFE0"/>